<evidence type="ECO:0000313" key="4">
    <source>
        <dbReference type="Proteomes" id="UP000276133"/>
    </source>
</evidence>
<feature type="domain" description="SFR19-like C-terminal" evidence="2">
    <location>
        <begin position="75"/>
        <end position="140"/>
    </location>
</feature>
<organism evidence="3 4">
    <name type="scientific">Brachionus plicatilis</name>
    <name type="common">Marine rotifer</name>
    <name type="synonym">Brachionus muelleri</name>
    <dbReference type="NCBI Taxonomy" id="10195"/>
    <lineage>
        <taxon>Eukaryota</taxon>
        <taxon>Metazoa</taxon>
        <taxon>Spiralia</taxon>
        <taxon>Gnathifera</taxon>
        <taxon>Rotifera</taxon>
        <taxon>Eurotatoria</taxon>
        <taxon>Monogononta</taxon>
        <taxon>Pseudotrocha</taxon>
        <taxon>Ploima</taxon>
        <taxon>Brachionidae</taxon>
        <taxon>Brachionus</taxon>
    </lineage>
</organism>
<dbReference type="Pfam" id="PF23030">
    <property type="entry name" value="SCAF11-like_C"/>
    <property type="match status" value="1"/>
</dbReference>
<evidence type="ECO:0000313" key="3">
    <source>
        <dbReference type="EMBL" id="RMZ95172.1"/>
    </source>
</evidence>
<gene>
    <name evidence="3" type="ORF">BpHYR1_018901</name>
</gene>
<dbReference type="InterPro" id="IPR057031">
    <property type="entry name" value="SFR19-like_C"/>
</dbReference>
<keyword evidence="4" id="KW-1185">Reference proteome</keyword>
<protein>
    <recommendedName>
        <fullName evidence="2">SFR19-like C-terminal domain-containing protein</fullName>
    </recommendedName>
</protein>
<evidence type="ECO:0000259" key="2">
    <source>
        <dbReference type="Pfam" id="PF23030"/>
    </source>
</evidence>
<name>A0A3M7P7Z7_BRAPC</name>
<accession>A0A3M7P7Z7</accession>
<feature type="non-terminal residue" evidence="3">
    <location>
        <position position="1"/>
    </location>
</feature>
<dbReference type="Proteomes" id="UP000276133">
    <property type="component" value="Unassembled WGS sequence"/>
</dbReference>
<feature type="region of interest" description="Disordered" evidence="1">
    <location>
        <begin position="1"/>
        <end position="46"/>
    </location>
</feature>
<evidence type="ECO:0000256" key="1">
    <source>
        <dbReference type="SAM" id="MobiDB-lite"/>
    </source>
</evidence>
<sequence>VKQESTTLAEKKSSIKSSKESSSFDKVLKCKEEPTEPKIDPMSRPEVKFNPEKKYLKKSESMDEAILLNSKADCIQEQIAMICKTTLKPYFLKNKIDKEDYKMIMKKVVNKVRVHVKNLESLNTKKVIDLTMAYVKKSEKS</sequence>
<proteinExistence type="predicted"/>
<reference evidence="3 4" key="1">
    <citation type="journal article" date="2018" name="Sci. Rep.">
        <title>Genomic signatures of local adaptation to the degree of environmental predictability in rotifers.</title>
        <authorList>
            <person name="Franch-Gras L."/>
            <person name="Hahn C."/>
            <person name="Garcia-Roger E.M."/>
            <person name="Carmona M.J."/>
            <person name="Serra M."/>
            <person name="Gomez A."/>
        </authorList>
    </citation>
    <scope>NUCLEOTIDE SEQUENCE [LARGE SCALE GENOMIC DNA]</scope>
    <source>
        <strain evidence="3">HYR1</strain>
    </source>
</reference>
<dbReference type="AlphaFoldDB" id="A0A3M7P7Z7"/>
<dbReference type="EMBL" id="REGN01012534">
    <property type="protein sequence ID" value="RMZ95172.1"/>
    <property type="molecule type" value="Genomic_DNA"/>
</dbReference>
<comment type="caution">
    <text evidence="3">The sequence shown here is derived from an EMBL/GenBank/DDBJ whole genome shotgun (WGS) entry which is preliminary data.</text>
</comment>